<evidence type="ECO:0000313" key="1">
    <source>
        <dbReference type="EMBL" id="KAK9148638.1"/>
    </source>
</evidence>
<organism evidence="1 2">
    <name type="scientific">Stephania cephalantha</name>
    <dbReference type="NCBI Taxonomy" id="152367"/>
    <lineage>
        <taxon>Eukaryota</taxon>
        <taxon>Viridiplantae</taxon>
        <taxon>Streptophyta</taxon>
        <taxon>Embryophyta</taxon>
        <taxon>Tracheophyta</taxon>
        <taxon>Spermatophyta</taxon>
        <taxon>Magnoliopsida</taxon>
        <taxon>Ranunculales</taxon>
        <taxon>Menispermaceae</taxon>
        <taxon>Menispermoideae</taxon>
        <taxon>Cissampelideae</taxon>
        <taxon>Stephania</taxon>
    </lineage>
</organism>
<dbReference type="Proteomes" id="UP001419268">
    <property type="component" value="Unassembled WGS sequence"/>
</dbReference>
<gene>
    <name evidence="1" type="ORF">Scep_007395</name>
</gene>
<comment type="caution">
    <text evidence="1">The sequence shown here is derived from an EMBL/GenBank/DDBJ whole genome shotgun (WGS) entry which is preliminary data.</text>
</comment>
<reference evidence="1 2" key="1">
    <citation type="submission" date="2024-01" db="EMBL/GenBank/DDBJ databases">
        <title>Genome assemblies of Stephania.</title>
        <authorList>
            <person name="Yang L."/>
        </authorList>
    </citation>
    <scope>NUCLEOTIDE SEQUENCE [LARGE SCALE GENOMIC DNA]</scope>
    <source>
        <strain evidence="1">JXDWG</strain>
        <tissue evidence="1">Leaf</tissue>
    </source>
</reference>
<name>A0AAP0KBK4_9MAGN</name>
<accession>A0AAP0KBK4</accession>
<dbReference type="AlphaFoldDB" id="A0AAP0KBK4"/>
<dbReference type="EMBL" id="JBBNAG010000003">
    <property type="protein sequence ID" value="KAK9148638.1"/>
    <property type="molecule type" value="Genomic_DNA"/>
</dbReference>
<evidence type="ECO:0000313" key="2">
    <source>
        <dbReference type="Proteomes" id="UP001419268"/>
    </source>
</evidence>
<sequence length="84" mass="9523">MQELTPNQLQEGGTKFILLGKASDGRVQRDFEGLANLIPIVRKTVDLRTLSLTWMISQMVHLDNGLSTQRRRRRRPGLHGQITG</sequence>
<proteinExistence type="predicted"/>
<protein>
    <submittedName>
        <fullName evidence="1">Uncharacterized protein</fullName>
    </submittedName>
</protein>
<keyword evidence="2" id="KW-1185">Reference proteome</keyword>